<comment type="caution">
    <text evidence="4">The sequence shown here is derived from an EMBL/GenBank/DDBJ whole genome shotgun (WGS) entry which is preliminary data.</text>
</comment>
<evidence type="ECO:0000256" key="1">
    <source>
        <dbReference type="ARBA" id="ARBA00037950"/>
    </source>
</evidence>
<dbReference type="Pfam" id="PF00339">
    <property type="entry name" value="Arrestin_N"/>
    <property type="match status" value="1"/>
</dbReference>
<proteinExistence type="inferred from homology"/>
<name>A0AA39GSZ5_SARSR</name>
<feature type="domain" description="Arrestin C-terminal-like" evidence="3">
    <location>
        <begin position="367"/>
        <end position="538"/>
    </location>
</feature>
<dbReference type="GO" id="GO:0070086">
    <property type="term" value="P:ubiquitin-dependent endocytosis"/>
    <property type="evidence" value="ECO:0007669"/>
    <property type="project" value="TreeGrafter"/>
</dbReference>
<feature type="region of interest" description="Disordered" evidence="2">
    <location>
        <begin position="587"/>
        <end position="656"/>
    </location>
</feature>
<evidence type="ECO:0000313" key="4">
    <source>
        <dbReference type="EMBL" id="KAK0392624.1"/>
    </source>
</evidence>
<dbReference type="PANTHER" id="PTHR11188">
    <property type="entry name" value="ARRESTIN DOMAIN CONTAINING PROTEIN"/>
    <property type="match status" value="1"/>
</dbReference>
<reference evidence="4" key="1">
    <citation type="submission" date="2022-10" db="EMBL/GenBank/DDBJ databases">
        <title>Determination and structural analysis of whole genome sequence of Sarocladium strictum F4-1.</title>
        <authorList>
            <person name="Hu L."/>
            <person name="Jiang Y."/>
        </authorList>
    </citation>
    <scope>NUCLEOTIDE SEQUENCE</scope>
    <source>
        <strain evidence="4">F4-1</strain>
    </source>
</reference>
<dbReference type="AlphaFoldDB" id="A0AA39GSZ5"/>
<feature type="compositionally biased region" description="Basic and acidic residues" evidence="2">
    <location>
        <begin position="310"/>
        <end position="330"/>
    </location>
</feature>
<feature type="compositionally biased region" description="Basic and acidic residues" evidence="2">
    <location>
        <begin position="832"/>
        <end position="844"/>
    </location>
</feature>
<feature type="compositionally biased region" description="Basic and acidic residues" evidence="2">
    <location>
        <begin position="600"/>
        <end position="622"/>
    </location>
</feature>
<dbReference type="GO" id="GO:0031625">
    <property type="term" value="F:ubiquitin protein ligase binding"/>
    <property type="evidence" value="ECO:0007669"/>
    <property type="project" value="TreeGrafter"/>
</dbReference>
<feature type="region of interest" description="Disordered" evidence="2">
    <location>
        <begin position="1"/>
        <end position="59"/>
    </location>
</feature>
<dbReference type="GO" id="GO:0005886">
    <property type="term" value="C:plasma membrane"/>
    <property type="evidence" value="ECO:0007669"/>
    <property type="project" value="TreeGrafter"/>
</dbReference>
<dbReference type="Pfam" id="PF02752">
    <property type="entry name" value="Arrestin_C"/>
    <property type="match status" value="1"/>
</dbReference>
<dbReference type="PANTHER" id="PTHR11188:SF161">
    <property type="entry name" value="PH-RESPONSE REGULATOR PROTEIN PALF_RIM8"/>
    <property type="match status" value="1"/>
</dbReference>
<feature type="compositionally biased region" description="Basic and acidic residues" evidence="2">
    <location>
        <begin position="763"/>
        <end position="774"/>
    </location>
</feature>
<evidence type="ECO:0000313" key="5">
    <source>
        <dbReference type="Proteomes" id="UP001175261"/>
    </source>
</evidence>
<accession>A0AA39GSZ5</accession>
<dbReference type="GO" id="GO:0005829">
    <property type="term" value="C:cytosol"/>
    <property type="evidence" value="ECO:0007669"/>
    <property type="project" value="TreeGrafter"/>
</dbReference>
<dbReference type="InterPro" id="IPR014756">
    <property type="entry name" value="Ig_E-set"/>
</dbReference>
<evidence type="ECO:0000256" key="2">
    <source>
        <dbReference type="SAM" id="MobiDB-lite"/>
    </source>
</evidence>
<feature type="region of interest" description="Disordered" evidence="2">
    <location>
        <begin position="261"/>
        <end position="365"/>
    </location>
</feature>
<dbReference type="SUPFAM" id="SSF81296">
    <property type="entry name" value="E set domains"/>
    <property type="match status" value="1"/>
</dbReference>
<dbReference type="Proteomes" id="UP001175261">
    <property type="component" value="Unassembled WGS sequence"/>
</dbReference>
<comment type="similarity">
    <text evidence="1">Belongs to the arrestin family. PalF/RIM8 subfamily.</text>
</comment>
<feature type="region of interest" description="Disordered" evidence="2">
    <location>
        <begin position="668"/>
        <end position="844"/>
    </location>
</feature>
<keyword evidence="5" id="KW-1185">Reference proteome</keyword>
<dbReference type="Gene3D" id="2.60.40.640">
    <property type="match status" value="2"/>
</dbReference>
<sequence length="844" mass="90521">MAPQSSSTSLPLPSSPLRPSSAAAVSPSAATATSLSPSAELPVTPSSSASTASVHTATPSIASSKRSKFWSRLSLPKPLSPAKRNRYLADFHVRPDEPHRKYSAGDHVHGSVVLTVVKPVRITHLVVTLHGYVHVVRDPSTAAKSMAHGPGAMPLGGSTGPQYHGNGLASLFQDEQVLSGDGRLEPGKYDFGFDLVFPSEGLPSSIDFERGTISYLITATLTRPNAIAPVTTCDRKILLVHQCDVGEIPAPRPQTIWLEPTRKHARRKKRSAAVDKAAIATSEVTDVGSEPDHGEPTPTPDGTHHHHTNNSREHQSETRTTDQSDLRSEISGESGRSTSTGLSRAEMSQLSHVSTSVTSAAKQQEVNDKTISATIEVPKGGFVAGDTVPVRISIRHNKHMKSMSGIIVTLFRQGSIDLSPSPSAFEESQQRHVPQFMEPNKIMPRSRTGLGGLSLSSAGSTMVFRKDLDQNTVPLIIDPVTLTSNMTVSVKLPDDAFPTIRDVPGDMIRFTYQVEVIMDLGGRMANSYQGPHSSRIGPLGSNVSEATNASYGPRRGANIADTAHIRRMEGVFSCALAIVVGTMDSGKTRRRKKSFARATESVRGDHDELQHHASHHVTERPIDSYFPPLPDGRDFGTPLPIHPPQQGHASPPVAGGLPYRPINGYITEASPAYVPPPQVPNEQSMTEKERIRQAETRLLPSQPPVGASSAPPEDDLYDGEDTPRLPASSLNVSAPDGDDNAGEGPSAPTADELAAPGPVVASAEDKQELERQRLINEASAPPVFPDDMERRPDGPSQPSHAADADAEPSAPVLDEDEEYARYGVEAGPSTLQRHDVEQLPAYER</sequence>
<dbReference type="InterPro" id="IPR014752">
    <property type="entry name" value="Arrestin-like_C"/>
</dbReference>
<feature type="compositionally biased region" description="Polar residues" evidence="2">
    <location>
        <begin position="334"/>
        <end position="365"/>
    </location>
</feature>
<dbReference type="InterPro" id="IPR011022">
    <property type="entry name" value="Arrestin_C-like"/>
</dbReference>
<evidence type="ECO:0000259" key="3">
    <source>
        <dbReference type="SMART" id="SM01017"/>
    </source>
</evidence>
<gene>
    <name evidence="4" type="ORF">NLU13_2119</name>
</gene>
<feature type="compositionally biased region" description="Basic and acidic residues" evidence="2">
    <location>
        <begin position="685"/>
        <end position="695"/>
    </location>
</feature>
<dbReference type="EMBL" id="JAPDFR010000001">
    <property type="protein sequence ID" value="KAK0392624.1"/>
    <property type="molecule type" value="Genomic_DNA"/>
</dbReference>
<protein>
    <recommendedName>
        <fullName evidence="3">Arrestin C-terminal-like domain-containing protein</fullName>
    </recommendedName>
</protein>
<dbReference type="InterPro" id="IPR050357">
    <property type="entry name" value="Arrestin_domain-protein"/>
</dbReference>
<dbReference type="SMART" id="SM01017">
    <property type="entry name" value="Arrestin_C"/>
    <property type="match status" value="1"/>
</dbReference>
<dbReference type="InterPro" id="IPR011021">
    <property type="entry name" value="Arrestin-like_N"/>
</dbReference>
<dbReference type="GO" id="GO:0030674">
    <property type="term" value="F:protein-macromolecule adaptor activity"/>
    <property type="evidence" value="ECO:0007669"/>
    <property type="project" value="TreeGrafter"/>
</dbReference>
<organism evidence="4 5">
    <name type="scientific">Sarocladium strictum</name>
    <name type="common">Black bundle disease fungus</name>
    <name type="synonym">Acremonium strictum</name>
    <dbReference type="NCBI Taxonomy" id="5046"/>
    <lineage>
        <taxon>Eukaryota</taxon>
        <taxon>Fungi</taxon>
        <taxon>Dikarya</taxon>
        <taxon>Ascomycota</taxon>
        <taxon>Pezizomycotina</taxon>
        <taxon>Sordariomycetes</taxon>
        <taxon>Hypocreomycetidae</taxon>
        <taxon>Hypocreales</taxon>
        <taxon>Sarocladiaceae</taxon>
        <taxon>Sarocladium</taxon>
    </lineage>
</organism>